<evidence type="ECO:0000313" key="2">
    <source>
        <dbReference type="Proteomes" id="UP000830326"/>
    </source>
</evidence>
<sequence>MICSHPVFTTKRVIKDNQQHYLEEESHIELYNDQVVTPSARFMIEDVHDVSYRALSGTYGFFYLHTIRGVYSFKVKGSPELWMAEYKKVQVK</sequence>
<evidence type="ECO:0000313" key="1">
    <source>
        <dbReference type="EMBL" id="UOR13255.1"/>
    </source>
</evidence>
<keyword evidence="2" id="KW-1185">Reference proteome</keyword>
<proteinExistence type="predicted"/>
<reference evidence="1" key="1">
    <citation type="submission" date="2022-04" db="EMBL/GenBank/DDBJ databases">
        <title>Halobacillus sp. isolated from saltern.</title>
        <authorList>
            <person name="Won M."/>
            <person name="Lee C.-M."/>
            <person name="Woen H.-Y."/>
            <person name="Kwon S.-W."/>
        </authorList>
    </citation>
    <scope>NUCLEOTIDE SEQUENCE</scope>
    <source>
        <strain evidence="1">SSHM10-5</strain>
    </source>
</reference>
<gene>
    <name evidence="1" type="ORF">MUO15_07140</name>
</gene>
<organism evidence="1 2">
    <name type="scientific">Halobacillus amylolyticus</name>
    <dbReference type="NCBI Taxonomy" id="2932259"/>
    <lineage>
        <taxon>Bacteria</taxon>
        <taxon>Bacillati</taxon>
        <taxon>Bacillota</taxon>
        <taxon>Bacilli</taxon>
        <taxon>Bacillales</taxon>
        <taxon>Bacillaceae</taxon>
        <taxon>Halobacillus</taxon>
    </lineage>
</organism>
<protein>
    <submittedName>
        <fullName evidence="1">Uncharacterized protein</fullName>
    </submittedName>
</protein>
<name>A0ABY4HEE2_9BACI</name>
<dbReference type="EMBL" id="CP095075">
    <property type="protein sequence ID" value="UOR13255.1"/>
    <property type="molecule type" value="Genomic_DNA"/>
</dbReference>
<dbReference type="Proteomes" id="UP000830326">
    <property type="component" value="Chromosome"/>
</dbReference>
<accession>A0ABY4HEE2</accession>
<dbReference type="RefSeq" id="WP_245034753.1">
    <property type="nucleotide sequence ID" value="NZ_CP095075.1"/>
</dbReference>